<keyword evidence="2" id="KW-1185">Reference proteome</keyword>
<sequence>MSEAFPSTKTIQEDGLEASLEIYQDRLMVIITEIGRVSSLIQVDISDKEESNELIENIYYEPSIHSNLLNLLGQYSNQEQLVSNTIATLFLKGSKVSPSLPFTSCVVGLGLNVKEEMTRERLIKILALCTKLM</sequence>
<protein>
    <recommendedName>
        <fullName evidence="3">Proteasome assembly chaperone 3</fullName>
    </recommendedName>
</protein>
<dbReference type="OMA" id="IYYEPSV"/>
<dbReference type="Gene3D" id="3.30.230.90">
    <property type="match status" value="1"/>
</dbReference>
<evidence type="ECO:0008006" key="3">
    <source>
        <dbReference type="Google" id="ProtNLM"/>
    </source>
</evidence>
<accession>I4Y5G0</accession>
<proteinExistence type="predicted"/>
<dbReference type="AlphaFoldDB" id="I4Y5G0"/>
<evidence type="ECO:0000313" key="1">
    <source>
        <dbReference type="EMBL" id="EIM19202.1"/>
    </source>
</evidence>
<dbReference type="EMBL" id="JH668255">
    <property type="protein sequence ID" value="EIM19202.1"/>
    <property type="molecule type" value="Genomic_DNA"/>
</dbReference>
<evidence type="ECO:0000313" key="2">
    <source>
        <dbReference type="Proteomes" id="UP000005242"/>
    </source>
</evidence>
<dbReference type="KEGG" id="wse:WALSEDRAFT_61597"/>
<dbReference type="OrthoDB" id="5593278at2759"/>
<gene>
    <name evidence="1" type="ORF">WALSEDRAFT_61597</name>
</gene>
<dbReference type="RefSeq" id="XP_006960774.1">
    <property type="nucleotide sequence ID" value="XM_006960712.1"/>
</dbReference>
<dbReference type="InParanoid" id="I4Y5G0"/>
<organism evidence="1 2">
    <name type="scientific">Wallemia mellicola (strain ATCC MYA-4683 / CBS 633.66)</name>
    <name type="common">Wallemia sebi (CBS 633.66)</name>
    <dbReference type="NCBI Taxonomy" id="671144"/>
    <lineage>
        <taxon>Eukaryota</taxon>
        <taxon>Fungi</taxon>
        <taxon>Dikarya</taxon>
        <taxon>Basidiomycota</taxon>
        <taxon>Wallemiomycotina</taxon>
        <taxon>Wallemiomycetes</taxon>
        <taxon>Wallemiales</taxon>
        <taxon>Wallemiaceae</taxon>
        <taxon>Wallemia</taxon>
    </lineage>
</organism>
<dbReference type="InterPro" id="IPR053720">
    <property type="entry name" value="Psm_Assembly_Chaperone"/>
</dbReference>
<dbReference type="Proteomes" id="UP000005242">
    <property type="component" value="Unassembled WGS sequence"/>
</dbReference>
<dbReference type="GeneID" id="18474629"/>
<dbReference type="HOGENOM" id="CLU_1908309_0_0_1"/>
<reference evidence="1 2" key="1">
    <citation type="journal article" date="2012" name="Fungal Genet. Biol.">
        <title>The genome of the xerotolerant mold Wallemia sebi reveals adaptations to osmotic stress and suggests cryptic sexual reproduction.</title>
        <authorList>
            <person name="Padamsee M."/>
            <person name="Kumar T.K.A."/>
            <person name="Riley R."/>
            <person name="Binder M."/>
            <person name="Boyd A."/>
            <person name="Calvo A.M."/>
            <person name="Furukawa K."/>
            <person name="Hesse C."/>
            <person name="Hohmann S."/>
            <person name="James T.Y."/>
            <person name="LaButti K."/>
            <person name="Lapidus A."/>
            <person name="Lindquist E."/>
            <person name="Lucas S."/>
            <person name="Miller K."/>
            <person name="Shantappa S."/>
            <person name="Grigoriev I.V."/>
            <person name="Hibbett D.S."/>
            <person name="McLaughlin D.J."/>
            <person name="Spatafora J.W."/>
            <person name="Aime M.C."/>
        </authorList>
    </citation>
    <scope>NUCLEOTIDE SEQUENCE [LARGE SCALE GENOMIC DNA]</scope>
    <source>
        <strain evidence="2">ATCC MYA-4683 / CBS 633.66</strain>
    </source>
</reference>
<name>I4Y5G0_WALMC</name>